<dbReference type="Pfam" id="PF01926">
    <property type="entry name" value="MMR_HSR1"/>
    <property type="match status" value="1"/>
</dbReference>
<feature type="compositionally biased region" description="Polar residues" evidence="1">
    <location>
        <begin position="447"/>
        <end position="461"/>
    </location>
</feature>
<dbReference type="EMBL" id="JACAZH010000023">
    <property type="protein sequence ID" value="KAF7343531.1"/>
    <property type="molecule type" value="Genomic_DNA"/>
</dbReference>
<gene>
    <name evidence="4" type="ORF">MSAN_01973600</name>
</gene>
<organism evidence="4 5">
    <name type="scientific">Mycena sanguinolenta</name>
    <dbReference type="NCBI Taxonomy" id="230812"/>
    <lineage>
        <taxon>Eukaryota</taxon>
        <taxon>Fungi</taxon>
        <taxon>Dikarya</taxon>
        <taxon>Basidiomycota</taxon>
        <taxon>Agaricomycotina</taxon>
        <taxon>Agaricomycetes</taxon>
        <taxon>Agaricomycetidae</taxon>
        <taxon>Agaricales</taxon>
        <taxon>Marasmiineae</taxon>
        <taxon>Mycenaceae</taxon>
        <taxon>Mycena</taxon>
    </lineage>
</organism>
<dbReference type="OrthoDB" id="391988at2759"/>
<protein>
    <submittedName>
        <fullName evidence="4">G domain-containing protein</fullName>
    </submittedName>
</protein>
<evidence type="ECO:0000256" key="1">
    <source>
        <dbReference type="SAM" id="MobiDB-lite"/>
    </source>
</evidence>
<evidence type="ECO:0000313" key="4">
    <source>
        <dbReference type="EMBL" id="KAF7343531.1"/>
    </source>
</evidence>
<dbReference type="InterPro" id="IPR006073">
    <property type="entry name" value="GTP-bd"/>
</dbReference>
<evidence type="ECO:0000259" key="3">
    <source>
        <dbReference type="Pfam" id="PF01926"/>
    </source>
</evidence>
<dbReference type="SUPFAM" id="SSF52540">
    <property type="entry name" value="P-loop containing nucleoside triphosphate hydrolases"/>
    <property type="match status" value="1"/>
</dbReference>
<evidence type="ECO:0000313" key="5">
    <source>
        <dbReference type="Proteomes" id="UP000623467"/>
    </source>
</evidence>
<dbReference type="GO" id="GO:0005525">
    <property type="term" value="F:GTP binding"/>
    <property type="evidence" value="ECO:0007669"/>
    <property type="project" value="InterPro"/>
</dbReference>
<feature type="region of interest" description="Disordered" evidence="1">
    <location>
        <begin position="441"/>
        <end position="461"/>
    </location>
</feature>
<reference evidence="4" key="1">
    <citation type="submission" date="2020-05" db="EMBL/GenBank/DDBJ databases">
        <title>Mycena genomes resolve the evolution of fungal bioluminescence.</title>
        <authorList>
            <person name="Tsai I.J."/>
        </authorList>
    </citation>
    <scope>NUCLEOTIDE SEQUENCE</scope>
    <source>
        <strain evidence="4">160909Yilan</strain>
    </source>
</reference>
<accession>A0A8H6XN59</accession>
<feature type="domain" description="G" evidence="3">
    <location>
        <begin position="77"/>
        <end position="200"/>
    </location>
</feature>
<comment type="caution">
    <text evidence="4">The sequence shown here is derived from an EMBL/GenBank/DDBJ whole genome shotgun (WGS) entry which is preliminary data.</text>
</comment>
<dbReference type="AlphaFoldDB" id="A0A8H6XN59"/>
<proteinExistence type="predicted"/>
<keyword evidence="2" id="KW-1133">Transmembrane helix</keyword>
<dbReference type="Gene3D" id="3.40.50.300">
    <property type="entry name" value="P-loop containing nucleotide triphosphate hydrolases"/>
    <property type="match status" value="1"/>
</dbReference>
<sequence>MSPVSPSPWLSEIRRAKKVSRAILPLFSCQRAFSVTLPRPIISSSTTPFSTSSIAMDVTQDPRPTTEEMLRECPRFRILVVGKSGVGKSSLINHAFGIDLATSSDQVRGICKIEDEIISKHNERFVLHDSMGFEPGQTHNLEAAKRFLESRGESVPLKDRVHAVWLCIQIPHAGGRVFETGDEEFLQLSTQNMPVIVVFTQFDTLYSRMEEELTEEECELPEEDIHQLCLRRGDAEFKDICVAPLTTINSSVKYARTSGLASNSLRPDQEALRNLIGITQDLVQGTVWYVSAMAQRASAMEKINASIEIGMKRYWLSLGSSTELLGLKLDMCMKLLHYDITASWNFDDDKLLDSDEFMKQIKSFAQLVTPSESEAKSWFSDQEGLYTLLGLAGSALVGVVVPALGAIGLSVAFIRWIASIYVNTPRSPPFPYGLHYRPDSRAGPTLLDNTRPQTSPSSYHG</sequence>
<keyword evidence="2" id="KW-0812">Transmembrane</keyword>
<dbReference type="InterPro" id="IPR027417">
    <property type="entry name" value="P-loop_NTPase"/>
</dbReference>
<feature type="transmembrane region" description="Helical" evidence="2">
    <location>
        <begin position="385"/>
        <end position="418"/>
    </location>
</feature>
<keyword evidence="2" id="KW-0472">Membrane</keyword>
<name>A0A8H6XN59_9AGAR</name>
<evidence type="ECO:0000256" key="2">
    <source>
        <dbReference type="SAM" id="Phobius"/>
    </source>
</evidence>
<dbReference type="Proteomes" id="UP000623467">
    <property type="component" value="Unassembled WGS sequence"/>
</dbReference>
<keyword evidence="5" id="KW-1185">Reference proteome</keyword>